<organism evidence="1 2">
    <name type="scientific">Puccinia graminis f. sp. tritici</name>
    <dbReference type="NCBI Taxonomy" id="56615"/>
    <lineage>
        <taxon>Eukaryota</taxon>
        <taxon>Fungi</taxon>
        <taxon>Dikarya</taxon>
        <taxon>Basidiomycota</taxon>
        <taxon>Pucciniomycotina</taxon>
        <taxon>Pucciniomycetes</taxon>
        <taxon>Pucciniales</taxon>
        <taxon>Pucciniaceae</taxon>
        <taxon>Puccinia</taxon>
    </lineage>
</organism>
<evidence type="ECO:0000313" key="1">
    <source>
        <dbReference type="EMBL" id="KAA1129760.1"/>
    </source>
</evidence>
<gene>
    <name evidence="1" type="ORF">PGTUg99_036446</name>
</gene>
<dbReference type="AlphaFoldDB" id="A0A5B0RVD7"/>
<dbReference type="Proteomes" id="UP000325313">
    <property type="component" value="Unassembled WGS sequence"/>
</dbReference>
<comment type="caution">
    <text evidence="1">The sequence shown here is derived from an EMBL/GenBank/DDBJ whole genome shotgun (WGS) entry which is preliminary data.</text>
</comment>
<evidence type="ECO:0000313" key="2">
    <source>
        <dbReference type="Proteomes" id="UP000325313"/>
    </source>
</evidence>
<sequence>MVNSPSRLQARWSTALNSFKQEGQQPLIKTVNSLLWQTGEFENHDWTKASPV</sequence>
<proteinExistence type="predicted"/>
<name>A0A5B0RVD7_PUCGR</name>
<dbReference type="EMBL" id="VDEP01000136">
    <property type="protein sequence ID" value="KAA1129760.1"/>
    <property type="molecule type" value="Genomic_DNA"/>
</dbReference>
<protein>
    <submittedName>
        <fullName evidence="1">Uncharacterized protein</fullName>
    </submittedName>
</protein>
<accession>A0A5B0RVD7</accession>
<reference evidence="1 2" key="1">
    <citation type="submission" date="2019-05" db="EMBL/GenBank/DDBJ databases">
        <title>Emergence of the Ug99 lineage of the wheat stem rust pathogen through somatic hybridization.</title>
        <authorList>
            <person name="Li F."/>
            <person name="Upadhyaya N.M."/>
            <person name="Sperschneider J."/>
            <person name="Matny O."/>
            <person name="Nguyen-Phuc H."/>
            <person name="Mago R."/>
            <person name="Raley C."/>
            <person name="Miller M.E."/>
            <person name="Silverstein K.A.T."/>
            <person name="Henningsen E."/>
            <person name="Hirsch C.D."/>
            <person name="Visser B."/>
            <person name="Pretorius Z.A."/>
            <person name="Steffenson B.J."/>
            <person name="Schwessinger B."/>
            <person name="Dodds P.N."/>
            <person name="Figueroa M."/>
        </authorList>
    </citation>
    <scope>NUCLEOTIDE SEQUENCE [LARGE SCALE GENOMIC DNA]</scope>
    <source>
        <strain evidence="1 2">Ug99</strain>
    </source>
</reference>